<dbReference type="PROSITE" id="PS51318">
    <property type="entry name" value="TAT"/>
    <property type="match status" value="1"/>
</dbReference>
<dbReference type="RefSeq" id="WP_150215489.1">
    <property type="nucleotide sequence ID" value="NZ_CP029192.1"/>
</dbReference>
<evidence type="ECO:0000256" key="2">
    <source>
        <dbReference type="SAM" id="SignalP"/>
    </source>
</evidence>
<reference evidence="3 4" key="1">
    <citation type="submission" date="2018-05" db="EMBL/GenBank/DDBJ databases">
        <title>Streptomyces venezuelae.</title>
        <authorList>
            <person name="Kim W."/>
            <person name="Lee N."/>
            <person name="Cho B.-K."/>
        </authorList>
    </citation>
    <scope>NUCLEOTIDE SEQUENCE [LARGE SCALE GENOMIC DNA]</scope>
    <source>
        <strain evidence="3 4">ATCC 14584</strain>
    </source>
</reference>
<keyword evidence="2" id="KW-0732">Signal</keyword>
<dbReference type="InterPro" id="IPR006311">
    <property type="entry name" value="TAT_signal"/>
</dbReference>
<accession>A0A5P2BS89</accession>
<sequence>MSHRSPARLIRLIRRAVIASAAAAVLAGTTGAAFPARAPGHHRPPAAVLQNAPSPQTPEGNTHKLIRDQIDIDLDEDDRHPNPNPHHRPR</sequence>
<gene>
    <name evidence="3" type="ORF">DEJ48_07935</name>
</gene>
<dbReference type="AlphaFoldDB" id="A0A5P2BS89"/>
<evidence type="ECO:0000313" key="4">
    <source>
        <dbReference type="Proteomes" id="UP000322927"/>
    </source>
</evidence>
<evidence type="ECO:0008006" key="5">
    <source>
        <dbReference type="Google" id="ProtNLM"/>
    </source>
</evidence>
<proteinExistence type="predicted"/>
<feature type="region of interest" description="Disordered" evidence="1">
    <location>
        <begin position="33"/>
        <end position="63"/>
    </location>
</feature>
<dbReference type="EMBL" id="CP029192">
    <property type="protein sequence ID" value="QES33334.1"/>
    <property type="molecule type" value="Genomic_DNA"/>
</dbReference>
<name>A0A5P2BS89_STRVZ</name>
<feature type="chain" id="PRO_5039421871" description="Secreted protein" evidence="2">
    <location>
        <begin position="28"/>
        <end position="90"/>
    </location>
</feature>
<protein>
    <recommendedName>
        <fullName evidence="5">Secreted protein</fullName>
    </recommendedName>
</protein>
<organism evidence="3 4">
    <name type="scientific">Streptomyces venezuelae</name>
    <dbReference type="NCBI Taxonomy" id="54571"/>
    <lineage>
        <taxon>Bacteria</taxon>
        <taxon>Bacillati</taxon>
        <taxon>Actinomycetota</taxon>
        <taxon>Actinomycetes</taxon>
        <taxon>Kitasatosporales</taxon>
        <taxon>Streptomycetaceae</taxon>
        <taxon>Streptomyces</taxon>
    </lineage>
</organism>
<dbReference type="Proteomes" id="UP000322927">
    <property type="component" value="Chromosome"/>
</dbReference>
<feature type="signal peptide" evidence="2">
    <location>
        <begin position="1"/>
        <end position="27"/>
    </location>
</feature>
<evidence type="ECO:0000313" key="3">
    <source>
        <dbReference type="EMBL" id="QES33334.1"/>
    </source>
</evidence>
<evidence type="ECO:0000256" key="1">
    <source>
        <dbReference type="SAM" id="MobiDB-lite"/>
    </source>
</evidence>
<feature type="compositionally biased region" description="Polar residues" evidence="1">
    <location>
        <begin position="51"/>
        <end position="60"/>
    </location>
</feature>